<comment type="caution">
    <text evidence="2">The sequence shown here is derived from an EMBL/GenBank/DDBJ whole genome shotgun (WGS) entry which is preliminary data.</text>
</comment>
<reference evidence="3 5" key="2">
    <citation type="submission" date="2016-11" db="EMBL/GenBank/DDBJ databases">
        <title>Whole genomes of Flavobacteriaceae.</title>
        <authorList>
            <person name="Stine C."/>
            <person name="Li C."/>
            <person name="Tadesse D."/>
        </authorList>
    </citation>
    <scope>NUCLEOTIDE SEQUENCE [LARGE SCALE GENOMIC DNA]</scope>
    <source>
        <strain evidence="3 5">ATCC 29551</strain>
    </source>
</reference>
<accession>A0A086ANB2</accession>
<keyword evidence="5" id="KW-1185">Reference proteome</keyword>
<evidence type="ECO:0000313" key="3">
    <source>
        <dbReference type="EMBL" id="OXA95037.1"/>
    </source>
</evidence>
<organism evidence="2 4">
    <name type="scientific">Flavobacterium hydatis</name>
    <name type="common">Cytophaga aquatilis</name>
    <dbReference type="NCBI Taxonomy" id="991"/>
    <lineage>
        <taxon>Bacteria</taxon>
        <taxon>Pseudomonadati</taxon>
        <taxon>Bacteroidota</taxon>
        <taxon>Flavobacteriia</taxon>
        <taxon>Flavobacteriales</taxon>
        <taxon>Flavobacteriaceae</taxon>
        <taxon>Flavobacterium</taxon>
    </lineage>
</organism>
<dbReference type="Proteomes" id="UP000028712">
    <property type="component" value="Unassembled WGS sequence"/>
</dbReference>
<dbReference type="EMBL" id="JPRM01000006">
    <property type="protein sequence ID" value="KFF18176.1"/>
    <property type="molecule type" value="Genomic_DNA"/>
</dbReference>
<dbReference type="InterPro" id="IPR011991">
    <property type="entry name" value="ArsR-like_HTH"/>
</dbReference>
<dbReference type="InterPro" id="IPR036390">
    <property type="entry name" value="WH_DNA-bd_sf"/>
</dbReference>
<dbReference type="eggNOG" id="COG0640">
    <property type="taxonomic scope" value="Bacteria"/>
</dbReference>
<dbReference type="Pfam" id="PF12840">
    <property type="entry name" value="HTH_20"/>
    <property type="match status" value="1"/>
</dbReference>
<dbReference type="OrthoDB" id="9797716at2"/>
<sequence length="226" mass="25609">MEEQFIKIATLIGDPTRASIMWALLDGKAFTATELAIVGNTSPQNISMHLGKLLDADLLCVEKQGRHKYYRYSSKEIAYAIEGMASLIPPQKVPQKKNTEKLPPIKHCRTCYDHLAGKIGVALTNSLLEQNIIVDTNNDFEISQEGIKWFSDFGINVDEVKKQRRLFLKPCLDWSERKNHMAGSLATSLLNKMIANDWLRKTENSRAIIITGKGEKELYKQFKIVV</sequence>
<dbReference type="GO" id="GO:0032791">
    <property type="term" value="F:lead ion binding"/>
    <property type="evidence" value="ECO:0007669"/>
    <property type="project" value="TreeGrafter"/>
</dbReference>
<dbReference type="GO" id="GO:0046686">
    <property type="term" value="P:response to cadmium ion"/>
    <property type="evidence" value="ECO:0007669"/>
    <property type="project" value="TreeGrafter"/>
</dbReference>
<evidence type="ECO:0000313" key="2">
    <source>
        <dbReference type="EMBL" id="KFF18176.1"/>
    </source>
</evidence>
<dbReference type="PROSITE" id="PS50987">
    <property type="entry name" value="HTH_ARSR_2"/>
    <property type="match status" value="1"/>
</dbReference>
<evidence type="ECO:0000259" key="1">
    <source>
        <dbReference type="PROSITE" id="PS50987"/>
    </source>
</evidence>
<dbReference type="PRINTS" id="PR00778">
    <property type="entry name" value="HTHARSR"/>
</dbReference>
<dbReference type="GO" id="GO:0010288">
    <property type="term" value="P:response to lead ion"/>
    <property type="evidence" value="ECO:0007669"/>
    <property type="project" value="TreeGrafter"/>
</dbReference>
<dbReference type="AlphaFoldDB" id="A0A086ANB2"/>
<dbReference type="SMART" id="SM00418">
    <property type="entry name" value="HTH_ARSR"/>
    <property type="match status" value="1"/>
</dbReference>
<dbReference type="STRING" id="991.IW20_04545"/>
<gene>
    <name evidence="3" type="ORF">B0A62_09015</name>
    <name evidence="2" type="ORF">IW20_04545</name>
</gene>
<dbReference type="PANTHER" id="PTHR39168:SF1">
    <property type="entry name" value="TRANSCRIPTIONAL REGULATORY PROTEIN"/>
    <property type="match status" value="1"/>
</dbReference>
<dbReference type="InterPro" id="IPR036388">
    <property type="entry name" value="WH-like_DNA-bd_sf"/>
</dbReference>
<dbReference type="CDD" id="cd00090">
    <property type="entry name" value="HTH_ARSR"/>
    <property type="match status" value="1"/>
</dbReference>
<dbReference type="Proteomes" id="UP000198424">
    <property type="component" value="Unassembled WGS sequence"/>
</dbReference>
<name>A0A086ANB2_FLAHY</name>
<dbReference type="SUPFAM" id="SSF46785">
    <property type="entry name" value="Winged helix' DNA-binding domain"/>
    <property type="match status" value="1"/>
</dbReference>
<dbReference type="GO" id="GO:0003700">
    <property type="term" value="F:DNA-binding transcription factor activity"/>
    <property type="evidence" value="ECO:0007669"/>
    <property type="project" value="InterPro"/>
</dbReference>
<protein>
    <submittedName>
        <fullName evidence="2 3">Transcriptional regulator</fullName>
    </submittedName>
</protein>
<dbReference type="Gene3D" id="1.10.10.10">
    <property type="entry name" value="Winged helix-like DNA-binding domain superfamily/Winged helix DNA-binding domain"/>
    <property type="match status" value="1"/>
</dbReference>
<dbReference type="GO" id="GO:0003677">
    <property type="term" value="F:DNA binding"/>
    <property type="evidence" value="ECO:0007669"/>
    <property type="project" value="TreeGrafter"/>
</dbReference>
<dbReference type="InterPro" id="IPR052543">
    <property type="entry name" value="HTH_Metal-responsive_Reg"/>
</dbReference>
<dbReference type="RefSeq" id="WP_035619387.1">
    <property type="nucleotide sequence ID" value="NZ_JBEWQG010000003.1"/>
</dbReference>
<feature type="domain" description="HTH arsR-type" evidence="1">
    <location>
        <begin position="1"/>
        <end position="92"/>
    </location>
</feature>
<reference evidence="2 4" key="1">
    <citation type="submission" date="2014-07" db="EMBL/GenBank/DDBJ databases">
        <title>Genome of Flavobacterium hydatis DSM 2063.</title>
        <authorList>
            <person name="Pipes S.E."/>
            <person name="Stropko S.J."/>
            <person name="Newman J.D."/>
        </authorList>
    </citation>
    <scope>NUCLEOTIDE SEQUENCE [LARGE SCALE GENOMIC DNA]</scope>
    <source>
        <strain evidence="2 4">DSM 2063</strain>
    </source>
</reference>
<dbReference type="EMBL" id="MUGY01000008">
    <property type="protein sequence ID" value="OXA95037.1"/>
    <property type="molecule type" value="Genomic_DNA"/>
</dbReference>
<dbReference type="InterPro" id="IPR001845">
    <property type="entry name" value="HTH_ArsR_DNA-bd_dom"/>
</dbReference>
<evidence type="ECO:0000313" key="4">
    <source>
        <dbReference type="Proteomes" id="UP000028712"/>
    </source>
</evidence>
<proteinExistence type="predicted"/>
<dbReference type="PANTHER" id="PTHR39168">
    <property type="entry name" value="TRANSCRIPTIONAL REGULATOR-RELATED"/>
    <property type="match status" value="1"/>
</dbReference>
<dbReference type="GO" id="GO:0097063">
    <property type="term" value="F:cadmium ion sensor activity"/>
    <property type="evidence" value="ECO:0007669"/>
    <property type="project" value="TreeGrafter"/>
</dbReference>
<evidence type="ECO:0000313" key="5">
    <source>
        <dbReference type="Proteomes" id="UP000198424"/>
    </source>
</evidence>